<evidence type="ECO:0000313" key="3">
    <source>
        <dbReference type="EMBL" id="EBY0600928.1"/>
    </source>
</evidence>
<keyword evidence="1" id="KW-1133">Transmembrane helix</keyword>
<sequence>MLFRKKFLFLALIFITGSAGFIALRNTGTTEHPVQMMSSGLGEPDNTLLTHRIIMTDQNYGLTSGEEVQAALSNTQFVLSKITKQCSSSRNTGQFLQCANNILGEHFSYQETALATEGYSRGISDCDLNVYLLLDAARLLNRQINIVYAPGHAFIAYTDENGQPQFWETIEPDNHGQPAELWTSGYAKTLHPFFYTPQPENKIEKIYQLYISDKLPENERIHLLSALHETLQDNPLYLSAYYGNKKDITPKDISHLLYLLQSDTYSFDKKITTARYFNNNKSYQRAETLLNSIPEHQCDIKCLEEKAKYSIKHKIFYYIINNSNYETEHAIKGAVESIWINILMLLAFTSILIIFLCRKEIAEKYNNYHRGRIHHIMRK</sequence>
<dbReference type="AlphaFoldDB" id="A0A5W8FXV3"/>
<protein>
    <recommendedName>
        <fullName evidence="4">Transglutaminase-like domain-containing protein</fullName>
    </recommendedName>
</protein>
<feature type="signal peptide" evidence="2">
    <location>
        <begin position="1"/>
        <end position="23"/>
    </location>
</feature>
<evidence type="ECO:0000256" key="1">
    <source>
        <dbReference type="SAM" id="Phobius"/>
    </source>
</evidence>
<keyword evidence="2" id="KW-0732">Signal</keyword>
<keyword evidence="1" id="KW-0472">Membrane</keyword>
<evidence type="ECO:0000256" key="2">
    <source>
        <dbReference type="SAM" id="SignalP"/>
    </source>
</evidence>
<name>A0A5W8FXV3_SALON</name>
<organism evidence="3">
    <name type="scientific">Salmonella oranienberg</name>
    <dbReference type="NCBI Taxonomy" id="28147"/>
    <lineage>
        <taxon>Bacteria</taxon>
        <taxon>Pseudomonadati</taxon>
        <taxon>Pseudomonadota</taxon>
        <taxon>Gammaproteobacteria</taxon>
        <taxon>Enterobacterales</taxon>
        <taxon>Enterobacteriaceae</taxon>
        <taxon>Salmonella</taxon>
    </lineage>
</organism>
<comment type="caution">
    <text evidence="3">The sequence shown here is derived from an EMBL/GenBank/DDBJ whole genome shotgun (WGS) entry which is preliminary data.</text>
</comment>
<reference evidence="3" key="1">
    <citation type="submission" date="2018-07" db="EMBL/GenBank/DDBJ databases">
        <authorList>
            <person name="Ashton P.M."/>
            <person name="Dallman T."/>
            <person name="Nair S."/>
            <person name="De Pinna E."/>
            <person name="Peters T."/>
            <person name="Grant K."/>
        </authorList>
    </citation>
    <scope>NUCLEOTIDE SEQUENCE</scope>
    <source>
        <strain evidence="3">516939</strain>
    </source>
</reference>
<evidence type="ECO:0008006" key="4">
    <source>
        <dbReference type="Google" id="ProtNLM"/>
    </source>
</evidence>
<gene>
    <name evidence="3" type="ORF">DUR78_19895</name>
</gene>
<proteinExistence type="predicted"/>
<keyword evidence="1" id="KW-0812">Transmembrane</keyword>
<dbReference type="EMBL" id="AAHMZU010000021">
    <property type="protein sequence ID" value="EBY0600928.1"/>
    <property type="molecule type" value="Genomic_DNA"/>
</dbReference>
<feature type="transmembrane region" description="Helical" evidence="1">
    <location>
        <begin position="338"/>
        <end position="357"/>
    </location>
</feature>
<accession>A0A5W8FXV3</accession>
<feature type="chain" id="PRO_5024928611" description="Transglutaminase-like domain-containing protein" evidence="2">
    <location>
        <begin position="24"/>
        <end position="379"/>
    </location>
</feature>